<feature type="transmembrane region" description="Helical" evidence="9">
    <location>
        <begin position="121"/>
        <end position="143"/>
    </location>
</feature>
<keyword evidence="2 9" id="KW-0813">Transport</keyword>
<dbReference type="InterPro" id="IPR007387">
    <property type="entry name" value="TRAP_DctQ"/>
</dbReference>
<comment type="subunit">
    <text evidence="9">The complex comprises the extracytoplasmic solute receptor protein and the two transmembrane proteins.</text>
</comment>
<gene>
    <name evidence="11" type="ORF">GCU85_00350</name>
</gene>
<keyword evidence="3" id="KW-1003">Cell membrane</keyword>
<evidence type="ECO:0000256" key="1">
    <source>
        <dbReference type="ARBA" id="ARBA00004429"/>
    </source>
</evidence>
<evidence type="ECO:0000313" key="11">
    <source>
        <dbReference type="EMBL" id="MPV85183.1"/>
    </source>
</evidence>
<feature type="transmembrane region" description="Helical" evidence="9">
    <location>
        <begin position="41"/>
        <end position="58"/>
    </location>
</feature>
<evidence type="ECO:0000313" key="12">
    <source>
        <dbReference type="Proteomes" id="UP000471298"/>
    </source>
</evidence>
<dbReference type="Pfam" id="PF04290">
    <property type="entry name" value="DctQ"/>
    <property type="match status" value="1"/>
</dbReference>
<reference evidence="11 12" key="1">
    <citation type="submission" date="2019-10" db="EMBL/GenBank/DDBJ databases">
        <title>Cardiobacteriales fam. a chemoheterotrophic member of the order Cardiobacteriales, and proposal of Cardiobacteriales fam. nov.</title>
        <authorList>
            <person name="Wang C."/>
        </authorList>
    </citation>
    <scope>NUCLEOTIDE SEQUENCE [LARGE SCALE GENOMIC DNA]</scope>
    <source>
        <strain evidence="11 12">ML27</strain>
    </source>
</reference>
<dbReference type="InParanoid" id="A0A6N7ETD4"/>
<comment type="similarity">
    <text evidence="8 9">Belongs to the TRAP transporter small permease family.</text>
</comment>
<feature type="domain" description="Tripartite ATP-independent periplasmic transporters DctQ component" evidence="10">
    <location>
        <begin position="18"/>
        <end position="148"/>
    </location>
</feature>
<dbReference type="GO" id="GO:0005886">
    <property type="term" value="C:plasma membrane"/>
    <property type="evidence" value="ECO:0007669"/>
    <property type="project" value="UniProtKB-SubCell"/>
</dbReference>
<evidence type="ECO:0000256" key="4">
    <source>
        <dbReference type="ARBA" id="ARBA00022519"/>
    </source>
</evidence>
<feature type="transmembrane region" description="Helical" evidence="9">
    <location>
        <begin position="79"/>
        <end position="101"/>
    </location>
</feature>
<dbReference type="PANTHER" id="PTHR35011">
    <property type="entry name" value="2,3-DIKETO-L-GULONATE TRAP TRANSPORTER SMALL PERMEASE PROTEIN YIAM"/>
    <property type="match status" value="1"/>
</dbReference>
<dbReference type="InterPro" id="IPR055348">
    <property type="entry name" value="DctQ"/>
</dbReference>
<keyword evidence="7 9" id="KW-0472">Membrane</keyword>
<evidence type="ECO:0000256" key="9">
    <source>
        <dbReference type="RuleBase" id="RU369079"/>
    </source>
</evidence>
<name>A0A6N7ETD4_9GAMM</name>
<dbReference type="RefSeq" id="WP_152808188.1">
    <property type="nucleotide sequence ID" value="NZ_WHNW01000001.1"/>
</dbReference>
<comment type="function">
    <text evidence="9">Part of the tripartite ATP-independent periplasmic (TRAP) transport system.</text>
</comment>
<evidence type="ECO:0000256" key="7">
    <source>
        <dbReference type="ARBA" id="ARBA00023136"/>
    </source>
</evidence>
<evidence type="ECO:0000259" key="10">
    <source>
        <dbReference type="Pfam" id="PF04290"/>
    </source>
</evidence>
<evidence type="ECO:0000256" key="6">
    <source>
        <dbReference type="ARBA" id="ARBA00022989"/>
    </source>
</evidence>
<proteinExistence type="inferred from homology"/>
<keyword evidence="4 9" id="KW-0997">Cell inner membrane</keyword>
<sequence>MDNFFRYTLTALMGIVALAQFSQVITRYVLEVPVMGMEELIMYPILWLYMLGAVNASRENTHIRANVLDVFIKSPRKQNILAIISDVISIIVLLWLIYWAWDFTQYILRIWKESPTLYLPTFYADISLLLCLLLMTLFTLLHIARSVRNIRRNASPEEIKLYD</sequence>
<dbReference type="AlphaFoldDB" id="A0A6N7ETD4"/>
<evidence type="ECO:0000256" key="5">
    <source>
        <dbReference type="ARBA" id="ARBA00022692"/>
    </source>
</evidence>
<dbReference type="Proteomes" id="UP000471298">
    <property type="component" value="Unassembled WGS sequence"/>
</dbReference>
<evidence type="ECO:0000256" key="3">
    <source>
        <dbReference type="ARBA" id="ARBA00022475"/>
    </source>
</evidence>
<keyword evidence="6 9" id="KW-1133">Transmembrane helix</keyword>
<accession>A0A6N7ETD4</accession>
<keyword evidence="5 9" id="KW-0812">Transmembrane</keyword>
<protein>
    <recommendedName>
        <fullName evidence="9">TRAP transporter small permease protein</fullName>
    </recommendedName>
</protein>
<keyword evidence="12" id="KW-1185">Reference proteome</keyword>
<dbReference type="FunCoup" id="A0A6N7ETD4">
    <property type="interactions" value="45"/>
</dbReference>
<evidence type="ECO:0000256" key="8">
    <source>
        <dbReference type="ARBA" id="ARBA00038436"/>
    </source>
</evidence>
<dbReference type="EMBL" id="WHNW01000001">
    <property type="protein sequence ID" value="MPV85183.1"/>
    <property type="molecule type" value="Genomic_DNA"/>
</dbReference>
<dbReference type="GO" id="GO:0022857">
    <property type="term" value="F:transmembrane transporter activity"/>
    <property type="evidence" value="ECO:0007669"/>
    <property type="project" value="UniProtKB-UniRule"/>
</dbReference>
<evidence type="ECO:0000256" key="2">
    <source>
        <dbReference type="ARBA" id="ARBA00022448"/>
    </source>
</evidence>
<comment type="subcellular location">
    <subcellularLocation>
        <location evidence="1 9">Cell inner membrane</location>
        <topology evidence="1 9">Multi-pass membrane protein</topology>
    </subcellularLocation>
</comment>
<feature type="transmembrane region" description="Helical" evidence="9">
    <location>
        <begin position="7"/>
        <end position="29"/>
    </location>
</feature>
<organism evidence="11 12">
    <name type="scientific">Ostreibacterium oceani</name>
    <dbReference type="NCBI Taxonomy" id="2654998"/>
    <lineage>
        <taxon>Bacteria</taxon>
        <taxon>Pseudomonadati</taxon>
        <taxon>Pseudomonadota</taxon>
        <taxon>Gammaproteobacteria</taxon>
        <taxon>Cardiobacteriales</taxon>
        <taxon>Ostreibacteriaceae</taxon>
        <taxon>Ostreibacterium</taxon>
    </lineage>
</organism>
<comment type="caution">
    <text evidence="11">The sequence shown here is derived from an EMBL/GenBank/DDBJ whole genome shotgun (WGS) entry which is preliminary data.</text>
</comment>